<gene>
    <name evidence="5" type="ORF">JF886_07365</name>
</gene>
<accession>A0A934JVD2</accession>
<dbReference type="RefSeq" id="WP_337311067.1">
    <property type="nucleotide sequence ID" value="NZ_JAEKNS010000075.1"/>
</dbReference>
<evidence type="ECO:0000259" key="4">
    <source>
        <dbReference type="Pfam" id="PF00361"/>
    </source>
</evidence>
<evidence type="ECO:0000256" key="1">
    <source>
        <dbReference type="ARBA" id="ARBA00004127"/>
    </source>
</evidence>
<protein>
    <recommendedName>
        <fullName evidence="4">NADH:quinone oxidoreductase/Mrp antiporter transmembrane domain-containing protein</fullName>
    </recommendedName>
</protein>
<dbReference type="Proteomes" id="UP000606991">
    <property type="component" value="Unassembled WGS sequence"/>
</dbReference>
<dbReference type="GO" id="GO:0048039">
    <property type="term" value="F:ubiquinone binding"/>
    <property type="evidence" value="ECO:0007669"/>
    <property type="project" value="TreeGrafter"/>
</dbReference>
<dbReference type="AlphaFoldDB" id="A0A934JVD2"/>
<dbReference type="EMBL" id="JAEKNS010000075">
    <property type="protein sequence ID" value="MBJ7594669.1"/>
    <property type="molecule type" value="Genomic_DNA"/>
</dbReference>
<dbReference type="GO" id="GO:0008137">
    <property type="term" value="F:NADH dehydrogenase (ubiquinone) activity"/>
    <property type="evidence" value="ECO:0007669"/>
    <property type="project" value="InterPro"/>
</dbReference>
<dbReference type="GO" id="GO:0016020">
    <property type="term" value="C:membrane"/>
    <property type="evidence" value="ECO:0007669"/>
    <property type="project" value="UniProtKB-SubCell"/>
</dbReference>
<keyword evidence="3" id="KW-1133">Transmembrane helix</keyword>
<dbReference type="PRINTS" id="PR01437">
    <property type="entry name" value="NUOXDRDTASE4"/>
</dbReference>
<dbReference type="GO" id="GO:0012505">
    <property type="term" value="C:endomembrane system"/>
    <property type="evidence" value="ECO:0007669"/>
    <property type="project" value="UniProtKB-SubCell"/>
</dbReference>
<sequence>GIFTLTNNGVNGAVLQVVNHGIIIAALFLIVGIIEERTGTRDLHQISGLETRAPWLYAFFLVITFAGLGMPGMNSFAGEFSIMLGAFQLHPVYAVLAGVGVVLACWYMLRLHQGLMHDPPQPRTEGVRDVRVSQGLVLLPLIALMVLLGVFPRPVGDIARPSVERTVAVANSSLTSTAVTNAGAP</sequence>
<keyword evidence="3" id="KW-0472">Membrane</keyword>
<dbReference type="InterPro" id="IPR003918">
    <property type="entry name" value="NADH_UbQ_OxRdtase"/>
</dbReference>
<reference evidence="5 6" key="1">
    <citation type="submission" date="2020-10" db="EMBL/GenBank/DDBJ databases">
        <title>Ca. Dormibacterota MAGs.</title>
        <authorList>
            <person name="Montgomery K."/>
        </authorList>
    </citation>
    <scope>NUCLEOTIDE SEQUENCE [LARGE SCALE GENOMIC DNA]</scope>
    <source>
        <strain evidence="5">SC8812_S17_18</strain>
    </source>
</reference>
<dbReference type="GO" id="GO:0042773">
    <property type="term" value="P:ATP synthesis coupled electron transport"/>
    <property type="evidence" value="ECO:0007669"/>
    <property type="project" value="InterPro"/>
</dbReference>
<comment type="subcellular location">
    <subcellularLocation>
        <location evidence="1">Endomembrane system</location>
        <topology evidence="1">Multi-pass membrane protein</topology>
    </subcellularLocation>
    <subcellularLocation>
        <location evidence="2">Membrane</location>
        <topology evidence="2">Multi-pass membrane protein</topology>
    </subcellularLocation>
</comment>
<feature type="transmembrane region" description="Helical" evidence="3">
    <location>
        <begin position="92"/>
        <end position="109"/>
    </location>
</feature>
<feature type="transmembrane region" description="Helical" evidence="3">
    <location>
        <begin position="130"/>
        <end position="151"/>
    </location>
</feature>
<organism evidence="5 6">
    <name type="scientific">Candidatus Aeolococcus gillhamiae</name>
    <dbReference type="NCBI Taxonomy" id="3127015"/>
    <lineage>
        <taxon>Bacteria</taxon>
        <taxon>Bacillati</taxon>
        <taxon>Candidatus Dormiibacterota</taxon>
        <taxon>Candidatus Dormibacteria</taxon>
        <taxon>Candidatus Aeolococcales</taxon>
        <taxon>Candidatus Aeolococcaceae</taxon>
        <taxon>Candidatus Aeolococcus</taxon>
    </lineage>
</organism>
<dbReference type="GO" id="GO:0015990">
    <property type="term" value="P:electron transport coupled proton transport"/>
    <property type="evidence" value="ECO:0007669"/>
    <property type="project" value="TreeGrafter"/>
</dbReference>
<dbReference type="PANTHER" id="PTHR43507:SF1">
    <property type="entry name" value="NADH-UBIQUINONE OXIDOREDUCTASE CHAIN 4"/>
    <property type="match status" value="1"/>
</dbReference>
<evidence type="ECO:0000256" key="3">
    <source>
        <dbReference type="SAM" id="Phobius"/>
    </source>
</evidence>
<dbReference type="PANTHER" id="PTHR43507">
    <property type="entry name" value="NADH-UBIQUINONE OXIDOREDUCTASE CHAIN 4"/>
    <property type="match status" value="1"/>
</dbReference>
<feature type="domain" description="NADH:quinone oxidoreductase/Mrp antiporter transmembrane" evidence="4">
    <location>
        <begin position="3"/>
        <end position="100"/>
    </location>
</feature>
<feature type="transmembrane region" description="Helical" evidence="3">
    <location>
        <begin position="13"/>
        <end position="34"/>
    </location>
</feature>
<comment type="caution">
    <text evidence="5">The sequence shown here is derived from an EMBL/GenBank/DDBJ whole genome shotgun (WGS) entry which is preliminary data.</text>
</comment>
<proteinExistence type="predicted"/>
<evidence type="ECO:0000313" key="5">
    <source>
        <dbReference type="EMBL" id="MBJ7594669.1"/>
    </source>
</evidence>
<dbReference type="InterPro" id="IPR001750">
    <property type="entry name" value="ND/Mrp_TM"/>
</dbReference>
<dbReference type="GO" id="GO:0003954">
    <property type="term" value="F:NADH dehydrogenase activity"/>
    <property type="evidence" value="ECO:0007669"/>
    <property type="project" value="TreeGrafter"/>
</dbReference>
<feature type="non-terminal residue" evidence="5">
    <location>
        <position position="1"/>
    </location>
</feature>
<feature type="transmembrane region" description="Helical" evidence="3">
    <location>
        <begin position="55"/>
        <end position="72"/>
    </location>
</feature>
<name>A0A934JVD2_9BACT</name>
<evidence type="ECO:0000313" key="6">
    <source>
        <dbReference type="Proteomes" id="UP000606991"/>
    </source>
</evidence>
<evidence type="ECO:0000256" key="2">
    <source>
        <dbReference type="RuleBase" id="RU000320"/>
    </source>
</evidence>
<keyword evidence="2 3" id="KW-0812">Transmembrane</keyword>
<dbReference type="Pfam" id="PF00361">
    <property type="entry name" value="Proton_antipo_M"/>
    <property type="match status" value="1"/>
</dbReference>